<dbReference type="RefSeq" id="WP_331207076.1">
    <property type="nucleotide sequence ID" value="NZ_JAZGQL010000005.1"/>
</dbReference>
<accession>A0ABU7S9X2</accession>
<comment type="caution">
    <text evidence="2">The sequence shown here is derived from an EMBL/GenBank/DDBJ whole genome shotgun (WGS) entry which is preliminary data.</text>
</comment>
<dbReference type="Pfam" id="PF19054">
    <property type="entry name" value="DUF5753"/>
    <property type="match status" value="1"/>
</dbReference>
<gene>
    <name evidence="2" type="ORF">V1634_07870</name>
</gene>
<dbReference type="InterPro" id="IPR043917">
    <property type="entry name" value="DUF5753"/>
</dbReference>
<name>A0ABU7S9X2_9ACTN</name>
<protein>
    <submittedName>
        <fullName evidence="2">DUF5753 domain-containing protein</fullName>
    </submittedName>
</protein>
<dbReference type="Proteomes" id="UP001339911">
    <property type="component" value="Unassembled WGS sequence"/>
</dbReference>
<organism evidence="2 3">
    <name type="scientific">Plantactinospora veratri</name>
    <dbReference type="NCBI Taxonomy" id="1436122"/>
    <lineage>
        <taxon>Bacteria</taxon>
        <taxon>Bacillati</taxon>
        <taxon>Actinomycetota</taxon>
        <taxon>Actinomycetes</taxon>
        <taxon>Micromonosporales</taxon>
        <taxon>Micromonosporaceae</taxon>
        <taxon>Plantactinospora</taxon>
    </lineage>
</organism>
<keyword evidence="3" id="KW-1185">Reference proteome</keyword>
<sequence length="198" mass="22105">MAGLSQDGLAHRINFSSALVAKIELCQRRPTREFAKRCDGVLGTGGLLERLQAVLGPGPVMPWFRHFVIAEQEATDIRCFQLSVVPGLLRTEAYARALLASGGLLTAEQVEEQVATRLARQEILTRPDPPMFTAVMDERVLHQPVGGAEVMRDPLDGRFVERVEDVKTVQQFWDSVRAEALSHQQSIEMIREVAESWN</sequence>
<evidence type="ECO:0000313" key="2">
    <source>
        <dbReference type="EMBL" id="MEE6306741.1"/>
    </source>
</evidence>
<feature type="domain" description="DUF5753" evidence="1">
    <location>
        <begin position="64"/>
        <end position="153"/>
    </location>
</feature>
<evidence type="ECO:0000313" key="3">
    <source>
        <dbReference type="Proteomes" id="UP001339911"/>
    </source>
</evidence>
<proteinExistence type="predicted"/>
<evidence type="ECO:0000259" key="1">
    <source>
        <dbReference type="Pfam" id="PF19054"/>
    </source>
</evidence>
<dbReference type="EMBL" id="JAZGQL010000005">
    <property type="protein sequence ID" value="MEE6306741.1"/>
    <property type="molecule type" value="Genomic_DNA"/>
</dbReference>
<reference evidence="2 3" key="1">
    <citation type="submission" date="2024-01" db="EMBL/GenBank/DDBJ databases">
        <title>Genome insights into Plantactinospora veratri sp. nov.</title>
        <authorList>
            <person name="Wang L."/>
        </authorList>
    </citation>
    <scope>NUCLEOTIDE SEQUENCE [LARGE SCALE GENOMIC DNA]</scope>
    <source>
        <strain evidence="2 3">NEAU-FHS4</strain>
    </source>
</reference>